<dbReference type="AlphaFoldDB" id="A0A8B8C4F7"/>
<accession>A0A8B8C4F7</accession>
<dbReference type="GO" id="GO:0010185">
    <property type="term" value="P:regulation of cellular defense response"/>
    <property type="evidence" value="ECO:0007669"/>
    <property type="project" value="UniProtKB-ARBA"/>
</dbReference>
<dbReference type="InterPro" id="IPR006585">
    <property type="entry name" value="FTP1"/>
</dbReference>
<evidence type="ECO:0000256" key="6">
    <source>
        <dbReference type="ARBA" id="ARBA00022837"/>
    </source>
</evidence>
<keyword evidence="9" id="KW-0732">Signal</keyword>
<protein>
    <submittedName>
        <fullName evidence="12">Uncharacterized protein LOC111115876 isoform X1</fullName>
    </submittedName>
</protein>
<evidence type="ECO:0000259" key="10">
    <source>
        <dbReference type="SMART" id="SM00607"/>
    </source>
</evidence>
<sequence>MNIYWVFFLFGTLCIYSKLNGINGAIPSKQVMDRLIKGANWNWQHKKTYAVMKSGAGYIDVDVVSKYRLDSRSASKPKMPPKTPTKPKVPPKAPPKVPPKAPPKVPPKVPKVPPKVPPKRPTKPPTIQPVKGNLALGKKATMSSQYAGFAASRGVNGKTTDFFHTRYQNMPWFRVDLGRSYNVQRVVLYNRKDCCGNRFSNAIISVGESLRSLKTCGTFKGPGKKGQRIEINCGKGIKGRFVQVQLRGRGLIHLGEVQVFGASSGPVAPSGGNLALGKKATMSSQYAGFAASLGVNGKTTDFFHTRYQNMPWFRVDLGRSYNVQRVVLYNRKDCCGNRFSNAIISVGESLRSLKTCGTFKGPGKKGQRIEINCGKGIKGRFVQVQLRGRGLIHLGEVQVFGASSGPVAPSGGNLALGKKATMSSQYAGFAASLGVNGKTTDFFHTRYQNMPWFRVDLGRSYNVQRVVLYNRKDCCGNRFSNAIISVGESLRSLKTCGTFKGPGKKGQRIEINCGKGIKGRFVQVQLRGRGLIHLGEVQVFGASSDPVAPSGGNLALGKKATMSSQYAGFAASLGVNGKTTDFFHTRYQNMPWFRVDLGRSYNVQKVVLFNRKDCCGNRFSNAIISVGESLRSMKTCGTFKGPGKKGQRIEINCGKGIKGRFVQVQLRGRGLIHLGEVQVFGASSGPVAPSGGNLALGKKATMSSQYGGFAASRGVNGKTTDFFHTRYQNMPWFRVDLGRSYNVQKVVLFNRKDCCGNRFSNAVISVGESLRSMKTCGTFKGPGKAGQRIEINCGKGIKGRFVQVQLRGRGLIHLGEVQVY</sequence>
<keyword evidence="11" id="KW-1185">Reference proteome</keyword>
<evidence type="ECO:0000256" key="3">
    <source>
        <dbReference type="ARBA" id="ARBA00011233"/>
    </source>
</evidence>
<gene>
    <name evidence="12" type="primary">LOC111115876</name>
</gene>
<dbReference type="Pfam" id="PF22633">
    <property type="entry name" value="F5_F8_type_C_2"/>
    <property type="match status" value="5"/>
</dbReference>
<keyword evidence="7" id="KW-1015">Disulfide bond</keyword>
<dbReference type="InterPro" id="IPR008979">
    <property type="entry name" value="Galactose-bd-like_sf"/>
</dbReference>
<feature type="compositionally biased region" description="Pro residues" evidence="8">
    <location>
        <begin position="78"/>
        <end position="116"/>
    </location>
</feature>
<dbReference type="SMART" id="SM00607">
    <property type="entry name" value="FTP"/>
    <property type="match status" value="5"/>
</dbReference>
<dbReference type="Proteomes" id="UP000694844">
    <property type="component" value="Chromosome 9"/>
</dbReference>
<feature type="domain" description="Fucolectin tachylectin-4 pentraxin-1" evidence="10">
    <location>
        <begin position="551"/>
        <end position="688"/>
    </location>
</feature>
<evidence type="ECO:0000313" key="12">
    <source>
        <dbReference type="RefSeq" id="XP_022310470.1"/>
    </source>
</evidence>
<feature type="domain" description="Fucolectin tachylectin-4 pentraxin-1" evidence="10">
    <location>
        <begin position="271"/>
        <end position="408"/>
    </location>
</feature>
<keyword evidence="5" id="KW-0430">Lectin</keyword>
<feature type="domain" description="Fucolectin tachylectin-4 pentraxin-1" evidence="10">
    <location>
        <begin position="411"/>
        <end position="548"/>
    </location>
</feature>
<dbReference type="GO" id="GO:0046872">
    <property type="term" value="F:metal ion binding"/>
    <property type="evidence" value="ECO:0007669"/>
    <property type="project" value="UniProtKB-KW"/>
</dbReference>
<evidence type="ECO:0000256" key="1">
    <source>
        <dbReference type="ARBA" id="ARBA00002219"/>
    </source>
</evidence>
<comment type="subunit">
    <text evidence="3">Homotrimer.</text>
</comment>
<feature type="region of interest" description="Disordered" evidence="8">
    <location>
        <begin position="70"/>
        <end position="131"/>
    </location>
</feature>
<dbReference type="PANTHER" id="PTHR45713:SF6">
    <property type="entry name" value="F5_8 TYPE C DOMAIN-CONTAINING PROTEIN"/>
    <property type="match status" value="1"/>
</dbReference>
<feature type="chain" id="PRO_5034797629" evidence="9">
    <location>
        <begin position="22"/>
        <end position="820"/>
    </location>
</feature>
<feature type="domain" description="Fucolectin tachylectin-4 pentraxin-1" evidence="10">
    <location>
        <begin position="131"/>
        <end position="268"/>
    </location>
</feature>
<dbReference type="InterPro" id="IPR051941">
    <property type="entry name" value="BG_Antigen-Binding_Lectin"/>
</dbReference>
<evidence type="ECO:0000313" key="11">
    <source>
        <dbReference type="Proteomes" id="UP000694844"/>
    </source>
</evidence>
<keyword evidence="6" id="KW-0106">Calcium</keyword>
<dbReference type="OrthoDB" id="6141152at2759"/>
<dbReference type="SUPFAM" id="SSF49785">
    <property type="entry name" value="Galactose-binding domain-like"/>
    <property type="match status" value="5"/>
</dbReference>
<dbReference type="PANTHER" id="PTHR45713">
    <property type="entry name" value="FTP DOMAIN-CONTAINING PROTEIN"/>
    <property type="match status" value="1"/>
</dbReference>
<name>A0A8B8C4F7_CRAVI</name>
<comment type="function">
    <text evidence="1">Acts as a defensive agent. Recognizes blood group fucosylated oligosaccharides including A, B, H and Lewis B-type antigens. Does not recognize Lewis A antigen and has low affinity for monovalent haptens.</text>
</comment>
<evidence type="ECO:0000256" key="4">
    <source>
        <dbReference type="ARBA" id="ARBA00022723"/>
    </source>
</evidence>
<evidence type="ECO:0000256" key="8">
    <source>
        <dbReference type="SAM" id="MobiDB-lite"/>
    </source>
</evidence>
<evidence type="ECO:0000256" key="5">
    <source>
        <dbReference type="ARBA" id="ARBA00022734"/>
    </source>
</evidence>
<dbReference type="RefSeq" id="XP_022310470.1">
    <property type="nucleotide sequence ID" value="XM_022454762.1"/>
</dbReference>
<feature type="domain" description="Fucolectin tachylectin-4 pentraxin-1" evidence="10">
    <location>
        <begin position="691"/>
        <end position="820"/>
    </location>
</feature>
<evidence type="ECO:0000256" key="2">
    <source>
        <dbReference type="ARBA" id="ARBA00010147"/>
    </source>
</evidence>
<keyword evidence="4" id="KW-0479">Metal-binding</keyword>
<dbReference type="Gene3D" id="2.60.120.260">
    <property type="entry name" value="Galactose-binding domain-like"/>
    <property type="match status" value="5"/>
</dbReference>
<dbReference type="GO" id="GO:0001868">
    <property type="term" value="P:regulation of complement activation, lectin pathway"/>
    <property type="evidence" value="ECO:0007669"/>
    <property type="project" value="UniProtKB-ARBA"/>
</dbReference>
<dbReference type="KEGG" id="cvn:111115876"/>
<evidence type="ECO:0000256" key="9">
    <source>
        <dbReference type="SAM" id="SignalP"/>
    </source>
</evidence>
<dbReference type="GeneID" id="111115876"/>
<feature type="signal peptide" evidence="9">
    <location>
        <begin position="1"/>
        <end position="21"/>
    </location>
</feature>
<dbReference type="GO" id="GO:0042806">
    <property type="term" value="F:fucose binding"/>
    <property type="evidence" value="ECO:0007669"/>
    <property type="project" value="UniProtKB-ARBA"/>
</dbReference>
<evidence type="ECO:0000256" key="7">
    <source>
        <dbReference type="ARBA" id="ARBA00023157"/>
    </source>
</evidence>
<organism evidence="11 12">
    <name type="scientific">Crassostrea virginica</name>
    <name type="common">Eastern oyster</name>
    <dbReference type="NCBI Taxonomy" id="6565"/>
    <lineage>
        <taxon>Eukaryota</taxon>
        <taxon>Metazoa</taxon>
        <taxon>Spiralia</taxon>
        <taxon>Lophotrochozoa</taxon>
        <taxon>Mollusca</taxon>
        <taxon>Bivalvia</taxon>
        <taxon>Autobranchia</taxon>
        <taxon>Pteriomorphia</taxon>
        <taxon>Ostreida</taxon>
        <taxon>Ostreoidea</taxon>
        <taxon>Ostreidae</taxon>
        <taxon>Crassostrea</taxon>
    </lineage>
</organism>
<reference evidence="12" key="1">
    <citation type="submission" date="2025-08" db="UniProtKB">
        <authorList>
            <consortium name="RefSeq"/>
        </authorList>
    </citation>
    <scope>IDENTIFICATION</scope>
    <source>
        <tissue evidence="12">Whole sample</tissue>
    </source>
</reference>
<comment type="similarity">
    <text evidence="2">Belongs to the fucolectin family.</text>
</comment>
<proteinExistence type="inferred from homology"/>